<evidence type="ECO:0000313" key="2">
    <source>
        <dbReference type="Proteomes" id="UP001066276"/>
    </source>
</evidence>
<dbReference type="Proteomes" id="UP001066276">
    <property type="component" value="Chromosome 6"/>
</dbReference>
<protein>
    <submittedName>
        <fullName evidence="1">Uncharacterized protein</fullName>
    </submittedName>
</protein>
<keyword evidence="2" id="KW-1185">Reference proteome</keyword>
<sequence length="122" mass="13211">MGCPASVSPGKPGKKAIRGFQEPCMHRLQASSDQLAATNGYRQDHVDPGLDRKSGGVHLLVSSTPQRCRKGTDVQALGIQERQMIRGLQAPGMHRPRSFTNWEATAGGYVQEGVGPRLECRS</sequence>
<organism evidence="1 2">
    <name type="scientific">Pleurodeles waltl</name>
    <name type="common">Iberian ribbed newt</name>
    <dbReference type="NCBI Taxonomy" id="8319"/>
    <lineage>
        <taxon>Eukaryota</taxon>
        <taxon>Metazoa</taxon>
        <taxon>Chordata</taxon>
        <taxon>Craniata</taxon>
        <taxon>Vertebrata</taxon>
        <taxon>Euteleostomi</taxon>
        <taxon>Amphibia</taxon>
        <taxon>Batrachia</taxon>
        <taxon>Caudata</taxon>
        <taxon>Salamandroidea</taxon>
        <taxon>Salamandridae</taxon>
        <taxon>Pleurodelinae</taxon>
        <taxon>Pleurodeles</taxon>
    </lineage>
</organism>
<gene>
    <name evidence="1" type="ORF">NDU88_010541</name>
</gene>
<dbReference type="AlphaFoldDB" id="A0AAV7QW69"/>
<name>A0AAV7QW69_PLEWA</name>
<comment type="caution">
    <text evidence="1">The sequence shown here is derived from an EMBL/GenBank/DDBJ whole genome shotgun (WGS) entry which is preliminary data.</text>
</comment>
<proteinExistence type="predicted"/>
<reference evidence="1" key="1">
    <citation type="journal article" date="2022" name="bioRxiv">
        <title>Sequencing and chromosome-scale assembly of the giantPleurodeles waltlgenome.</title>
        <authorList>
            <person name="Brown T."/>
            <person name="Elewa A."/>
            <person name="Iarovenko S."/>
            <person name="Subramanian E."/>
            <person name="Araus A.J."/>
            <person name="Petzold A."/>
            <person name="Susuki M."/>
            <person name="Suzuki K.-i.T."/>
            <person name="Hayashi T."/>
            <person name="Toyoda A."/>
            <person name="Oliveira C."/>
            <person name="Osipova E."/>
            <person name="Leigh N.D."/>
            <person name="Simon A."/>
            <person name="Yun M.H."/>
        </authorList>
    </citation>
    <scope>NUCLEOTIDE SEQUENCE</scope>
    <source>
        <strain evidence="1">20211129_DDA</strain>
        <tissue evidence="1">Liver</tissue>
    </source>
</reference>
<evidence type="ECO:0000313" key="1">
    <source>
        <dbReference type="EMBL" id="KAJ1144240.1"/>
    </source>
</evidence>
<accession>A0AAV7QW69</accession>
<dbReference type="EMBL" id="JANPWB010000010">
    <property type="protein sequence ID" value="KAJ1144240.1"/>
    <property type="molecule type" value="Genomic_DNA"/>
</dbReference>